<proteinExistence type="predicted"/>
<sequence>MFHTPPIKQSFNDESTQESYQDPLRSRSRSLSLLSRKESLSSIHSDNEELPQELPSQLNQFIDGFLKDLKTPRYQKPLTPEQLSDTFQDFYTKFQNKTEVFVKGSVFYKKRVAKIEMLTPVEQEEQNRFEQRIDSKIRRYMEISEEKICIELFDKLFNKFNKDVSTNDYIKKKLKTIQKIPNINYEILLDIQKIDLDSPILFEISNFFNDLNHYKTPYSKLKVLIKIHSSINNFLKAQLNTQFIDGDYFLPLIIFLILINTNDVDFYSNFIYIKRFRQDLLLIEEPLYCLTNFEAAITFIQHLDILNNDDLNYKELDENDIQFLKEKHEFKDENIDIVLPSDGQFLSTSTDGIRLISSAIDNSFKSMIHRFGSANINEQSTTAPPTTTTKSIEEQSLNSGSIDGYNPLNKIVGAMRWRSGSGSGNNTTPTIIEPQNSPPPSQNKQNPSLPIDITKFSNKSSFEDFKISELKELYNDYLVLTKWAGSQTK</sequence>
<evidence type="ECO:0000313" key="3">
    <source>
        <dbReference type="EMBL" id="CCH44414.1"/>
    </source>
</evidence>
<dbReference type="PANTHER" id="PTHR23101">
    <property type="entry name" value="RAB GDP/GTP EXCHANGE FACTOR"/>
    <property type="match status" value="1"/>
</dbReference>
<dbReference type="GO" id="GO:0005829">
    <property type="term" value="C:cytosol"/>
    <property type="evidence" value="ECO:0007669"/>
    <property type="project" value="TreeGrafter"/>
</dbReference>
<feature type="domain" description="VPS9" evidence="2">
    <location>
        <begin position="164"/>
        <end position="309"/>
    </location>
</feature>
<feature type="region of interest" description="Disordered" evidence="1">
    <location>
        <begin position="417"/>
        <end position="450"/>
    </location>
</feature>
<dbReference type="InterPro" id="IPR045046">
    <property type="entry name" value="Vps9-like"/>
</dbReference>
<dbReference type="EMBL" id="CAIF01000125">
    <property type="protein sequence ID" value="CCH44414.1"/>
    <property type="molecule type" value="Genomic_DNA"/>
</dbReference>
<dbReference type="Pfam" id="PF02204">
    <property type="entry name" value="VPS9"/>
    <property type="match status" value="1"/>
</dbReference>
<evidence type="ECO:0000256" key="1">
    <source>
        <dbReference type="SAM" id="MobiDB-lite"/>
    </source>
</evidence>
<gene>
    <name evidence="3" type="ORF">BN7_3978</name>
</gene>
<name>K0KSS1_WICCF</name>
<dbReference type="GO" id="GO:0005085">
    <property type="term" value="F:guanyl-nucleotide exchange factor activity"/>
    <property type="evidence" value="ECO:0007669"/>
    <property type="project" value="InterPro"/>
</dbReference>
<protein>
    <submittedName>
        <fullName evidence="3">Rab5 GDP/GTP exchange factor</fullName>
    </submittedName>
</protein>
<accession>K0KSS1</accession>
<keyword evidence="4" id="KW-1185">Reference proteome</keyword>
<dbReference type="GO" id="GO:0016192">
    <property type="term" value="P:vesicle-mediated transport"/>
    <property type="evidence" value="ECO:0007669"/>
    <property type="project" value="InterPro"/>
</dbReference>
<dbReference type="HOGENOM" id="CLU_031230_0_0_1"/>
<dbReference type="GO" id="GO:0030139">
    <property type="term" value="C:endocytic vesicle"/>
    <property type="evidence" value="ECO:0007669"/>
    <property type="project" value="TreeGrafter"/>
</dbReference>
<organism evidence="3 4">
    <name type="scientific">Wickerhamomyces ciferrii (strain ATCC 14091 / BCRC 22168 / CBS 111 / JCM 3599 / NBRC 0793 / NRRL Y-1031 F-60-10)</name>
    <name type="common">Yeast</name>
    <name type="synonym">Pichia ciferrii</name>
    <dbReference type="NCBI Taxonomy" id="1206466"/>
    <lineage>
        <taxon>Eukaryota</taxon>
        <taxon>Fungi</taxon>
        <taxon>Dikarya</taxon>
        <taxon>Ascomycota</taxon>
        <taxon>Saccharomycotina</taxon>
        <taxon>Saccharomycetes</taxon>
        <taxon>Phaffomycetales</taxon>
        <taxon>Wickerhamomycetaceae</taxon>
        <taxon>Wickerhamomyces</taxon>
    </lineage>
</organism>
<evidence type="ECO:0000259" key="2">
    <source>
        <dbReference type="PROSITE" id="PS51205"/>
    </source>
</evidence>
<dbReference type="InParanoid" id="K0KSS1"/>
<dbReference type="PANTHER" id="PTHR23101:SF25">
    <property type="entry name" value="GTPASE-ACTIVATING PROTEIN AND VPS9 DOMAIN-CONTAINING PROTEIN 1"/>
    <property type="match status" value="1"/>
</dbReference>
<feature type="region of interest" description="Disordered" evidence="1">
    <location>
        <begin position="1"/>
        <end position="28"/>
    </location>
</feature>
<dbReference type="AlphaFoldDB" id="K0KSS1"/>
<evidence type="ECO:0000313" key="4">
    <source>
        <dbReference type="Proteomes" id="UP000009328"/>
    </source>
</evidence>
<dbReference type="InterPro" id="IPR003123">
    <property type="entry name" value="VPS9"/>
</dbReference>
<dbReference type="eggNOG" id="KOG2319">
    <property type="taxonomic scope" value="Eukaryota"/>
</dbReference>
<dbReference type="Proteomes" id="UP000009328">
    <property type="component" value="Unassembled WGS sequence"/>
</dbReference>
<dbReference type="SUPFAM" id="SSF109993">
    <property type="entry name" value="VPS9 domain"/>
    <property type="match status" value="1"/>
</dbReference>
<dbReference type="FunCoup" id="K0KSS1">
    <property type="interactions" value="72"/>
</dbReference>
<dbReference type="PROSITE" id="PS51205">
    <property type="entry name" value="VPS9"/>
    <property type="match status" value="1"/>
</dbReference>
<dbReference type="InterPro" id="IPR037191">
    <property type="entry name" value="VPS9_dom_sf"/>
</dbReference>
<comment type="caution">
    <text evidence="3">The sequence shown here is derived from an EMBL/GenBank/DDBJ whole genome shotgun (WGS) entry which is preliminary data.</text>
</comment>
<feature type="compositionally biased region" description="Polar residues" evidence="1">
    <location>
        <begin position="7"/>
        <end position="20"/>
    </location>
</feature>
<reference evidence="3 4" key="1">
    <citation type="journal article" date="2012" name="Eukaryot. Cell">
        <title>Draft genome sequence of Wickerhamomyces ciferrii NRRL Y-1031 F-60-10.</title>
        <authorList>
            <person name="Schneider J."/>
            <person name="Andrea H."/>
            <person name="Blom J."/>
            <person name="Jaenicke S."/>
            <person name="Ruckert C."/>
            <person name="Schorsch C."/>
            <person name="Szczepanowski R."/>
            <person name="Farwick M."/>
            <person name="Goesmann A."/>
            <person name="Puhler A."/>
            <person name="Schaffer S."/>
            <person name="Tauch A."/>
            <person name="Kohler T."/>
            <person name="Brinkrolf K."/>
        </authorList>
    </citation>
    <scope>NUCLEOTIDE SEQUENCE [LARGE SCALE GENOMIC DNA]</scope>
    <source>
        <strain evidence="4">ATCC 14091 / BCRC 22168 / CBS 111 / JCM 3599 / NBRC 0793 / NRRL Y-1031 F-60-10</strain>
    </source>
</reference>
<dbReference type="STRING" id="1206466.K0KSS1"/>
<dbReference type="SMART" id="SM00167">
    <property type="entry name" value="VPS9"/>
    <property type="match status" value="1"/>
</dbReference>
<dbReference type="GO" id="GO:0031267">
    <property type="term" value="F:small GTPase binding"/>
    <property type="evidence" value="ECO:0007669"/>
    <property type="project" value="TreeGrafter"/>
</dbReference>
<dbReference type="Gene3D" id="1.20.1050.80">
    <property type="entry name" value="VPS9 domain"/>
    <property type="match status" value="1"/>
</dbReference>